<dbReference type="GO" id="GO:0008526">
    <property type="term" value="F:phosphatidylinositol transfer activity"/>
    <property type="evidence" value="ECO:0007669"/>
    <property type="project" value="TreeGrafter"/>
</dbReference>
<name>A0AAV8TAC5_9ROSI</name>
<accession>A0AAV8TAC5</accession>
<dbReference type="InterPro" id="IPR011074">
    <property type="entry name" value="CRAL/TRIO_N_dom"/>
</dbReference>
<dbReference type="SUPFAM" id="SSF52087">
    <property type="entry name" value="CRAL/TRIO domain"/>
    <property type="match status" value="1"/>
</dbReference>
<evidence type="ECO:0000313" key="3">
    <source>
        <dbReference type="EMBL" id="KAJ8763133.1"/>
    </source>
</evidence>
<dbReference type="Gene3D" id="3.40.525.10">
    <property type="entry name" value="CRAL-TRIO lipid binding domain"/>
    <property type="match status" value="1"/>
</dbReference>
<dbReference type="SUPFAM" id="SSF46938">
    <property type="entry name" value="CRAL/TRIO N-terminal domain"/>
    <property type="match status" value="1"/>
</dbReference>
<dbReference type="PANTHER" id="PTHR45824:SF18">
    <property type="entry name" value="OS01G0264700 PROTEIN"/>
    <property type="match status" value="1"/>
</dbReference>
<dbReference type="SMART" id="SM00516">
    <property type="entry name" value="SEC14"/>
    <property type="match status" value="1"/>
</dbReference>
<evidence type="ECO:0000256" key="1">
    <source>
        <dbReference type="SAM" id="MobiDB-lite"/>
    </source>
</evidence>
<dbReference type="EMBL" id="JAIWQS010000006">
    <property type="protein sequence ID" value="KAJ8763133.1"/>
    <property type="molecule type" value="Genomic_DNA"/>
</dbReference>
<comment type="caution">
    <text evidence="3">The sequence shown here is derived from an EMBL/GenBank/DDBJ whole genome shotgun (WGS) entry which is preliminary data.</text>
</comment>
<sequence>MSSIKSYGNATEKASSPEEQAVKINEVRKIIGPVAEKFPVLCSDASISRYLRARNWNTKKAVKMLKETLKWRLQFKPEKIRWDDVAMEAKTGKVYRANFVDKNGRTVLVMRPGYQNTNGIEGQMKHLVYCLENAIMTSNEEQMIWLVDFQGWTMASISVKSTKETIRVLQNHYPERLALAILFNPPKIFESFWTMVKPFIEPKTYKKVKFAYSNNPESQKMMKELFDMDKLDSAFGGTNSSGFNHESYGQWMKEDEKKIEDLVNSAASPPIPASLILESEKSGSQDPMQDTSASDEGERSPEVEGVDEETEGLSRSCSAVVTGNIGEVAEDPKRSLVTT</sequence>
<evidence type="ECO:0000259" key="2">
    <source>
        <dbReference type="PROSITE" id="PS50191"/>
    </source>
</evidence>
<dbReference type="InterPro" id="IPR052578">
    <property type="entry name" value="PI_Transfer_CRAL-TRIO"/>
</dbReference>
<dbReference type="Pfam" id="PF03765">
    <property type="entry name" value="CRAL_TRIO_N"/>
    <property type="match status" value="1"/>
</dbReference>
<dbReference type="Proteomes" id="UP001159364">
    <property type="component" value="Linkage Group LG06"/>
</dbReference>
<dbReference type="SMART" id="SM01100">
    <property type="entry name" value="CRAL_TRIO_N"/>
    <property type="match status" value="1"/>
</dbReference>
<feature type="compositionally biased region" description="Polar residues" evidence="1">
    <location>
        <begin position="284"/>
        <end position="294"/>
    </location>
</feature>
<protein>
    <recommendedName>
        <fullName evidence="2">CRAL-TRIO domain-containing protein</fullName>
    </recommendedName>
</protein>
<dbReference type="InterPro" id="IPR036273">
    <property type="entry name" value="CRAL/TRIO_N_dom_sf"/>
</dbReference>
<feature type="domain" description="CRAL-TRIO" evidence="2">
    <location>
        <begin position="82"/>
        <end position="243"/>
    </location>
</feature>
<dbReference type="AlphaFoldDB" id="A0AAV8TAC5"/>
<dbReference type="Pfam" id="PF00650">
    <property type="entry name" value="CRAL_TRIO"/>
    <property type="match status" value="1"/>
</dbReference>
<proteinExistence type="predicted"/>
<evidence type="ECO:0000313" key="4">
    <source>
        <dbReference type="Proteomes" id="UP001159364"/>
    </source>
</evidence>
<dbReference type="InterPro" id="IPR036865">
    <property type="entry name" value="CRAL-TRIO_dom_sf"/>
</dbReference>
<feature type="region of interest" description="Disordered" evidence="1">
    <location>
        <begin position="278"/>
        <end position="319"/>
    </location>
</feature>
<dbReference type="PANTHER" id="PTHR45824">
    <property type="entry name" value="GH16843P"/>
    <property type="match status" value="1"/>
</dbReference>
<reference evidence="3 4" key="1">
    <citation type="submission" date="2021-09" db="EMBL/GenBank/DDBJ databases">
        <title>Genomic insights and catalytic innovation underlie evolution of tropane alkaloids biosynthesis.</title>
        <authorList>
            <person name="Wang Y.-J."/>
            <person name="Tian T."/>
            <person name="Huang J.-P."/>
            <person name="Huang S.-X."/>
        </authorList>
    </citation>
    <scope>NUCLEOTIDE SEQUENCE [LARGE SCALE GENOMIC DNA]</scope>
    <source>
        <strain evidence="3">KIB-2018</strain>
        <tissue evidence="3">Leaf</tissue>
    </source>
</reference>
<keyword evidence="4" id="KW-1185">Reference proteome</keyword>
<organism evidence="3 4">
    <name type="scientific">Erythroxylum novogranatense</name>
    <dbReference type="NCBI Taxonomy" id="1862640"/>
    <lineage>
        <taxon>Eukaryota</taxon>
        <taxon>Viridiplantae</taxon>
        <taxon>Streptophyta</taxon>
        <taxon>Embryophyta</taxon>
        <taxon>Tracheophyta</taxon>
        <taxon>Spermatophyta</taxon>
        <taxon>Magnoliopsida</taxon>
        <taxon>eudicotyledons</taxon>
        <taxon>Gunneridae</taxon>
        <taxon>Pentapetalae</taxon>
        <taxon>rosids</taxon>
        <taxon>fabids</taxon>
        <taxon>Malpighiales</taxon>
        <taxon>Erythroxylaceae</taxon>
        <taxon>Erythroxylum</taxon>
    </lineage>
</organism>
<dbReference type="InterPro" id="IPR001251">
    <property type="entry name" value="CRAL-TRIO_dom"/>
</dbReference>
<dbReference type="PROSITE" id="PS50191">
    <property type="entry name" value="CRAL_TRIO"/>
    <property type="match status" value="1"/>
</dbReference>
<dbReference type="FunFam" id="3.40.525.10:FF:000008">
    <property type="entry name" value="Phosphatidylinositol transfer protein 3"/>
    <property type="match status" value="1"/>
</dbReference>
<gene>
    <name evidence="3" type="ORF">K2173_025518</name>
</gene>
<dbReference type="CDD" id="cd00170">
    <property type="entry name" value="SEC14"/>
    <property type="match status" value="1"/>
</dbReference>